<evidence type="ECO:0000256" key="1">
    <source>
        <dbReference type="ARBA" id="ARBA00022448"/>
    </source>
</evidence>
<feature type="domain" description="ABC transporter" evidence="4">
    <location>
        <begin position="2"/>
        <end position="255"/>
    </location>
</feature>
<evidence type="ECO:0000313" key="6">
    <source>
        <dbReference type="Proteomes" id="UP000248326"/>
    </source>
</evidence>
<dbReference type="SMART" id="SM00382">
    <property type="entry name" value="AAA"/>
    <property type="match status" value="1"/>
</dbReference>
<dbReference type="InterPro" id="IPR027417">
    <property type="entry name" value="P-loop_NTPase"/>
</dbReference>
<dbReference type="InterPro" id="IPR003593">
    <property type="entry name" value="AAA+_ATPase"/>
</dbReference>
<evidence type="ECO:0000313" key="5">
    <source>
        <dbReference type="EMBL" id="PYE55713.1"/>
    </source>
</evidence>
<reference evidence="5 6" key="1">
    <citation type="submission" date="2018-06" db="EMBL/GenBank/DDBJ databases">
        <title>Genomic Encyclopedia of Type Strains, Phase IV (KMG-IV): sequencing the most valuable type-strain genomes for metagenomic binning, comparative biology and taxonomic classification.</title>
        <authorList>
            <person name="Goeker M."/>
        </authorList>
    </citation>
    <scope>NUCLEOTIDE SEQUENCE [LARGE SCALE GENOMIC DNA]</scope>
    <source>
        <strain evidence="5 6">DSM 18048</strain>
    </source>
</reference>
<dbReference type="GO" id="GO:0005524">
    <property type="term" value="F:ATP binding"/>
    <property type="evidence" value="ECO:0007669"/>
    <property type="project" value="UniProtKB-KW"/>
</dbReference>
<dbReference type="SUPFAM" id="SSF52540">
    <property type="entry name" value="P-loop containing nucleoside triphosphate hydrolases"/>
    <property type="match status" value="1"/>
</dbReference>
<sequence length="326" mass="35958">MIEVEHLSKHFTVPKRHGGRLGALRTFLSREHDVVRAVSDVSFKVERGEIVGYLGPNGAGKSTTIKMLAGLLVPTSGTLQVNGVVPWRSRRAFVANVGVVFGQRTTLWWDLPVIESLELLGHIYRVPKPRFEENLKTFTELLALDGFLNSPVRSLSLGQRMRADLAAALLHDPELLFLDEPTIGLDVVAKERIREFVAHVNETRGVTVLLTTHDLADVERLARRVMIIDHGQLLFDGKLAALLARFGGERHLVVEFAEPVADPTVEGARLVSSDSVRAVFAFRQDVSAATVIARLSARYGVRDLSVKEPDIEGTIRAIYEGGLLHA</sequence>
<dbReference type="Pfam" id="PF00005">
    <property type="entry name" value="ABC_tran"/>
    <property type="match status" value="1"/>
</dbReference>
<dbReference type="RefSeq" id="WP_110885274.1">
    <property type="nucleotide sequence ID" value="NZ_QJSX01000002.1"/>
</dbReference>
<organism evidence="5 6">
    <name type="scientific">Deinococcus yavapaiensis KR-236</name>
    <dbReference type="NCBI Taxonomy" id="694435"/>
    <lineage>
        <taxon>Bacteria</taxon>
        <taxon>Thermotogati</taxon>
        <taxon>Deinococcota</taxon>
        <taxon>Deinococci</taxon>
        <taxon>Deinococcales</taxon>
        <taxon>Deinococcaceae</taxon>
        <taxon>Deinococcus</taxon>
    </lineage>
</organism>
<dbReference type="PROSITE" id="PS50893">
    <property type="entry name" value="ABC_TRANSPORTER_2"/>
    <property type="match status" value="1"/>
</dbReference>
<keyword evidence="2" id="KW-0547">Nucleotide-binding</keyword>
<dbReference type="GO" id="GO:0016887">
    <property type="term" value="F:ATP hydrolysis activity"/>
    <property type="evidence" value="ECO:0007669"/>
    <property type="project" value="InterPro"/>
</dbReference>
<keyword evidence="3 5" id="KW-0067">ATP-binding</keyword>
<dbReference type="EMBL" id="QJSX01000002">
    <property type="protein sequence ID" value="PYE55713.1"/>
    <property type="molecule type" value="Genomic_DNA"/>
</dbReference>
<dbReference type="PANTHER" id="PTHR42711:SF1">
    <property type="entry name" value="ABC-TRANSPORT PROTEIN, ATP-BINDING COMPONENT"/>
    <property type="match status" value="1"/>
</dbReference>
<dbReference type="InterPro" id="IPR017871">
    <property type="entry name" value="ABC_transporter-like_CS"/>
</dbReference>
<comment type="caution">
    <text evidence="5">The sequence shown here is derived from an EMBL/GenBank/DDBJ whole genome shotgun (WGS) entry which is preliminary data.</text>
</comment>
<gene>
    <name evidence="5" type="ORF">DES52_10276</name>
</gene>
<keyword evidence="1" id="KW-0813">Transport</keyword>
<evidence type="ECO:0000256" key="2">
    <source>
        <dbReference type="ARBA" id="ARBA00022741"/>
    </source>
</evidence>
<dbReference type="InterPro" id="IPR003439">
    <property type="entry name" value="ABC_transporter-like_ATP-bd"/>
</dbReference>
<dbReference type="OrthoDB" id="9804819at2"/>
<proteinExistence type="predicted"/>
<dbReference type="PANTHER" id="PTHR42711">
    <property type="entry name" value="ABC TRANSPORTER ATP-BINDING PROTEIN"/>
    <property type="match status" value="1"/>
</dbReference>
<dbReference type="InterPro" id="IPR050763">
    <property type="entry name" value="ABC_transporter_ATP-binding"/>
</dbReference>
<protein>
    <submittedName>
        <fullName evidence="5">ABC-2 type transport system ATP-binding protein</fullName>
    </submittedName>
</protein>
<dbReference type="Gene3D" id="3.40.50.300">
    <property type="entry name" value="P-loop containing nucleotide triphosphate hydrolases"/>
    <property type="match status" value="1"/>
</dbReference>
<evidence type="ECO:0000259" key="4">
    <source>
        <dbReference type="PROSITE" id="PS50893"/>
    </source>
</evidence>
<evidence type="ECO:0000256" key="3">
    <source>
        <dbReference type="ARBA" id="ARBA00022840"/>
    </source>
</evidence>
<dbReference type="AlphaFoldDB" id="A0A318SM03"/>
<name>A0A318SM03_9DEIO</name>
<accession>A0A318SM03</accession>
<dbReference type="Proteomes" id="UP000248326">
    <property type="component" value="Unassembled WGS sequence"/>
</dbReference>
<keyword evidence="6" id="KW-1185">Reference proteome</keyword>
<dbReference type="PROSITE" id="PS00211">
    <property type="entry name" value="ABC_TRANSPORTER_1"/>
    <property type="match status" value="1"/>
</dbReference>